<feature type="region of interest" description="Disordered" evidence="1">
    <location>
        <begin position="117"/>
        <end position="147"/>
    </location>
</feature>
<keyword evidence="2" id="KW-0472">Membrane</keyword>
<keyword evidence="2" id="KW-1133">Transmembrane helix</keyword>
<dbReference type="InterPro" id="IPR003474">
    <property type="entry name" value="Glcn_transporter"/>
</dbReference>
<dbReference type="Proteomes" id="UP001246244">
    <property type="component" value="Unassembled WGS sequence"/>
</dbReference>
<feature type="transmembrane region" description="Helical" evidence="2">
    <location>
        <begin position="51"/>
        <end position="69"/>
    </location>
</feature>
<dbReference type="PANTHER" id="PTHR30354">
    <property type="entry name" value="GNT FAMILY GLUCONATE TRANSPORTER"/>
    <property type="match status" value="1"/>
</dbReference>
<gene>
    <name evidence="3" type="ORF">RG963_13035</name>
</gene>
<reference evidence="4" key="1">
    <citation type="submission" date="2023-07" db="EMBL/GenBank/DDBJ databases">
        <title>Whole-genome sequencing of a new Methanosarcina sp. Z-7115.</title>
        <authorList>
            <person name="Zhilina T.N."/>
            <person name="Merkel A.Y."/>
        </authorList>
    </citation>
    <scope>NUCLEOTIDE SEQUENCE [LARGE SCALE GENOMIC DNA]</scope>
    <source>
        <strain evidence="4">Z-7115</strain>
    </source>
</reference>
<evidence type="ECO:0008006" key="5">
    <source>
        <dbReference type="Google" id="ProtNLM"/>
    </source>
</evidence>
<dbReference type="EMBL" id="JAVKPK010000062">
    <property type="protein sequence ID" value="MDR7666685.1"/>
    <property type="molecule type" value="Genomic_DNA"/>
</dbReference>
<comment type="caution">
    <text evidence="3">The sequence shown here is derived from an EMBL/GenBank/DDBJ whole genome shotgun (WGS) entry which is preliminary data.</text>
</comment>
<feature type="transmembrane region" description="Helical" evidence="2">
    <location>
        <begin position="21"/>
        <end position="39"/>
    </location>
</feature>
<sequence>MHPAFYSQVQVAPFSEPCPCIYFHRMCYILAYLIFVPIAKELAARLDNPSISTATALALGAVASFNLIYPSPVIISAAEELSANADKLFILGFLISVPTSIAGYLYARRLGKTEITSTSKSNNQGYSGPEKTETAQSKKSGVQEQLTATEEKVTCMQEQTTVLEELTGVRQKVTLLREKEAEVTRTKEKKLK</sequence>
<name>A0ABU2D3Y6_9EURY</name>
<evidence type="ECO:0000313" key="4">
    <source>
        <dbReference type="Proteomes" id="UP001246244"/>
    </source>
</evidence>
<feature type="compositionally biased region" description="Polar residues" evidence="1">
    <location>
        <begin position="134"/>
        <end position="147"/>
    </location>
</feature>
<keyword evidence="4" id="KW-1185">Reference proteome</keyword>
<evidence type="ECO:0000256" key="2">
    <source>
        <dbReference type="SAM" id="Phobius"/>
    </source>
</evidence>
<dbReference type="RefSeq" id="WP_310576715.1">
    <property type="nucleotide sequence ID" value="NZ_JAVKPK010000062.1"/>
</dbReference>
<organism evidence="3 4">
    <name type="scientific">Methanosarcina baikalica</name>
    <dbReference type="NCBI Taxonomy" id="3073890"/>
    <lineage>
        <taxon>Archaea</taxon>
        <taxon>Methanobacteriati</taxon>
        <taxon>Methanobacteriota</taxon>
        <taxon>Stenosarchaea group</taxon>
        <taxon>Methanomicrobia</taxon>
        <taxon>Methanosarcinales</taxon>
        <taxon>Methanosarcinaceae</taxon>
        <taxon>Methanosarcina</taxon>
    </lineage>
</organism>
<evidence type="ECO:0000256" key="1">
    <source>
        <dbReference type="SAM" id="MobiDB-lite"/>
    </source>
</evidence>
<dbReference type="PANTHER" id="PTHR30354:SF11">
    <property type="entry name" value="PERMEASE"/>
    <property type="match status" value="1"/>
</dbReference>
<accession>A0ABU2D3Y6</accession>
<feature type="compositionally biased region" description="Polar residues" evidence="1">
    <location>
        <begin position="117"/>
        <end position="126"/>
    </location>
</feature>
<proteinExistence type="predicted"/>
<dbReference type="Pfam" id="PF02447">
    <property type="entry name" value="GntP_permease"/>
    <property type="match status" value="1"/>
</dbReference>
<keyword evidence="2" id="KW-0812">Transmembrane</keyword>
<protein>
    <recommendedName>
        <fullName evidence="5">Permease</fullName>
    </recommendedName>
</protein>
<feature type="transmembrane region" description="Helical" evidence="2">
    <location>
        <begin position="89"/>
        <end position="107"/>
    </location>
</feature>
<evidence type="ECO:0000313" key="3">
    <source>
        <dbReference type="EMBL" id="MDR7666685.1"/>
    </source>
</evidence>